<dbReference type="SUPFAM" id="SSF51735">
    <property type="entry name" value="NAD(P)-binding Rossmann-fold domains"/>
    <property type="match status" value="1"/>
</dbReference>
<dbReference type="Proteomes" id="UP000671995">
    <property type="component" value="Chromosome"/>
</dbReference>
<dbReference type="Gene3D" id="3.40.50.720">
    <property type="entry name" value="NAD(P)-binding Rossmann-like Domain"/>
    <property type="match status" value="1"/>
</dbReference>
<protein>
    <submittedName>
        <fullName evidence="2">NAD(P)-dependent oxidoreductase</fullName>
    </submittedName>
</protein>
<accession>A0A975EYM3</accession>
<proteinExistence type="predicted"/>
<dbReference type="InterPro" id="IPR050177">
    <property type="entry name" value="Lipid_A_modif_metabolic_enz"/>
</dbReference>
<evidence type="ECO:0000259" key="1">
    <source>
        <dbReference type="Pfam" id="PF01370"/>
    </source>
</evidence>
<evidence type="ECO:0000313" key="2">
    <source>
        <dbReference type="EMBL" id="QTQ11299.1"/>
    </source>
</evidence>
<dbReference type="EMBL" id="CP054257">
    <property type="protein sequence ID" value="QTQ11299.1"/>
    <property type="molecule type" value="Genomic_DNA"/>
</dbReference>
<feature type="domain" description="NAD-dependent epimerase/dehydratase" evidence="1">
    <location>
        <begin position="13"/>
        <end position="239"/>
    </location>
</feature>
<evidence type="ECO:0000313" key="3">
    <source>
        <dbReference type="Proteomes" id="UP000671995"/>
    </source>
</evidence>
<dbReference type="AlphaFoldDB" id="A0A975EYM3"/>
<dbReference type="Pfam" id="PF01370">
    <property type="entry name" value="Epimerase"/>
    <property type="match status" value="1"/>
</dbReference>
<dbReference type="PANTHER" id="PTHR43245:SF13">
    <property type="entry name" value="UDP-D-APIOSE_UDP-D-XYLOSE SYNTHASE 2"/>
    <property type="match status" value="1"/>
</dbReference>
<sequence>MNTMQYTSTGNGVLITGANGFLGKNLIREFFLSEKRVIAVCNSLDDEFKNNQKMLWINPEGRNPIDLQHDIKNENISCIYHLAWGGTSGNKRGDYETQIDNIKLACDYVRLCETIGCKRFIYASSINEVETYEYLKSDGISPGGGYIYGSAKLAAHLMAEVVAYQSKIDFIPCLITNVYGAGEKSARLINDSVRKLIRGEHCSFSAGNQTYDFIYITDAINAIIAVSEKGKPFTQYYIGSGNPKPLKEFLWEMKEVVSPYAVLGLGELPFNGKDIDYRQFNLDGVLRDTGYKNQISFKQGIQLVLDSIKNEE</sequence>
<organism evidence="2 3">
    <name type="scientific">Treponema parvum</name>
    <dbReference type="NCBI Taxonomy" id="138851"/>
    <lineage>
        <taxon>Bacteria</taxon>
        <taxon>Pseudomonadati</taxon>
        <taxon>Spirochaetota</taxon>
        <taxon>Spirochaetia</taxon>
        <taxon>Spirochaetales</taxon>
        <taxon>Treponemataceae</taxon>
        <taxon>Treponema</taxon>
    </lineage>
</organism>
<dbReference type="PANTHER" id="PTHR43245">
    <property type="entry name" value="BIFUNCTIONAL POLYMYXIN RESISTANCE PROTEIN ARNA"/>
    <property type="match status" value="1"/>
</dbReference>
<dbReference type="InterPro" id="IPR036291">
    <property type="entry name" value="NAD(P)-bd_dom_sf"/>
</dbReference>
<name>A0A975EYM3_9SPIR</name>
<gene>
    <name evidence="2" type="ORF">HRI96_03265</name>
</gene>
<dbReference type="InterPro" id="IPR001509">
    <property type="entry name" value="Epimerase_deHydtase"/>
</dbReference>
<reference evidence="2" key="2">
    <citation type="journal article" date="2021" name="Microbiol. Resour. Announc.">
        <title>Complete Genome Sequences of Three Human Oral Treponema parvum Isolates.</title>
        <authorList>
            <person name="Zeng H."/>
            <person name="Watt R.M."/>
        </authorList>
    </citation>
    <scope>NUCLEOTIDE SEQUENCE</scope>
    <source>
        <strain evidence="2">ATCC 700773</strain>
    </source>
</reference>
<dbReference type="RefSeq" id="WP_210118096.1">
    <property type="nucleotide sequence ID" value="NZ_CP054257.1"/>
</dbReference>
<reference evidence="2" key="1">
    <citation type="submission" date="2020-05" db="EMBL/GenBank/DDBJ databases">
        <authorList>
            <person name="Zeng H."/>
            <person name="Chan Y.K."/>
            <person name="Watt R.M."/>
        </authorList>
    </citation>
    <scope>NUCLEOTIDE SEQUENCE</scope>
    <source>
        <strain evidence="2">ATCC 700773</strain>
    </source>
</reference>